<dbReference type="Proteomes" id="UP001595993">
    <property type="component" value="Unassembled WGS sequence"/>
</dbReference>
<accession>A0ABV9GEA0</accession>
<dbReference type="RefSeq" id="WP_381200349.1">
    <property type="nucleotide sequence ID" value="NZ_JBHSFE010000022.1"/>
</dbReference>
<evidence type="ECO:0000313" key="1">
    <source>
        <dbReference type="EMBL" id="MFC4611347.1"/>
    </source>
</evidence>
<protein>
    <submittedName>
        <fullName evidence="1">Uncharacterized protein</fullName>
    </submittedName>
</protein>
<keyword evidence="2" id="KW-1185">Reference proteome</keyword>
<reference evidence="2" key="1">
    <citation type="journal article" date="2019" name="Int. J. Syst. Evol. Microbiol.">
        <title>The Global Catalogue of Microorganisms (GCM) 10K type strain sequencing project: providing services to taxonomists for standard genome sequencing and annotation.</title>
        <authorList>
            <consortium name="The Broad Institute Genomics Platform"/>
            <consortium name="The Broad Institute Genome Sequencing Center for Infectious Disease"/>
            <person name="Wu L."/>
            <person name="Ma J."/>
        </authorList>
    </citation>
    <scope>NUCLEOTIDE SEQUENCE [LARGE SCALE GENOMIC DNA]</scope>
    <source>
        <strain evidence="2">CGMCC 4.7139</strain>
    </source>
</reference>
<proteinExistence type="predicted"/>
<organism evidence="1 2">
    <name type="scientific">Streptomyces maoxianensis</name>
    <dbReference type="NCBI Taxonomy" id="1459942"/>
    <lineage>
        <taxon>Bacteria</taxon>
        <taxon>Bacillati</taxon>
        <taxon>Actinomycetota</taxon>
        <taxon>Actinomycetes</taxon>
        <taxon>Kitasatosporales</taxon>
        <taxon>Streptomycetaceae</taxon>
        <taxon>Streptomyces</taxon>
    </lineage>
</organism>
<comment type="caution">
    <text evidence="1">The sequence shown here is derived from an EMBL/GenBank/DDBJ whole genome shotgun (WGS) entry which is preliminary data.</text>
</comment>
<dbReference type="EMBL" id="JBHSFE010000022">
    <property type="protein sequence ID" value="MFC4611347.1"/>
    <property type="molecule type" value="Genomic_DNA"/>
</dbReference>
<gene>
    <name evidence="1" type="ORF">ACFO9E_26650</name>
</gene>
<name>A0ABV9GEA0_9ACTN</name>
<sequence length="116" mass="12880">MAETYDFPDGLRAAQLDLHRTRAEYAALCRALPWSATPEPGWASEKHVLGDRVVSFPDSAGYTAEQVAEVERLRRRLLDLSVTVSTHPYWATLTADVVDARMALKRTHGQDEGKAA</sequence>
<evidence type="ECO:0000313" key="2">
    <source>
        <dbReference type="Proteomes" id="UP001595993"/>
    </source>
</evidence>